<sequence length="110" mass="11539">MDFLKKAAGGGGSDKKDNNQAAQQPSGGGGFMDKLNGAAGGGAQGEKDEDGLDKAVDFFQQKVLGGGDQSNESAAEQAKDEMISDGIRDQYKKYTGNDFPIKDKDKKVGF</sequence>
<organism evidence="2 3">
    <name type="scientific">Ophiocordyceps sinensis</name>
    <dbReference type="NCBI Taxonomy" id="72228"/>
    <lineage>
        <taxon>Eukaryota</taxon>
        <taxon>Fungi</taxon>
        <taxon>Dikarya</taxon>
        <taxon>Ascomycota</taxon>
        <taxon>Pezizomycotina</taxon>
        <taxon>Sordariomycetes</taxon>
        <taxon>Hypocreomycetidae</taxon>
        <taxon>Hypocreales</taxon>
        <taxon>Ophiocordycipitaceae</taxon>
        <taxon>Ophiocordyceps</taxon>
    </lineage>
</organism>
<reference evidence="2 3" key="1">
    <citation type="journal article" date="2020" name="Genome Biol. Evol.">
        <title>A new high-quality draft genome assembly of the Chinese cordyceps Ophiocordyceps sinensis.</title>
        <authorList>
            <person name="Shu R."/>
            <person name="Zhang J."/>
            <person name="Meng Q."/>
            <person name="Zhang H."/>
            <person name="Zhou G."/>
            <person name="Li M."/>
            <person name="Wu P."/>
            <person name="Zhao Y."/>
            <person name="Chen C."/>
            <person name="Qin Q."/>
        </authorList>
    </citation>
    <scope>NUCLEOTIDE SEQUENCE [LARGE SCALE GENOMIC DNA]</scope>
    <source>
        <strain evidence="2 3">IOZ07</strain>
    </source>
</reference>
<accession>A0A8H4PTJ5</accession>
<dbReference type="EMBL" id="JAAVMX010000003">
    <property type="protein sequence ID" value="KAF4510188.1"/>
    <property type="molecule type" value="Genomic_DNA"/>
</dbReference>
<dbReference type="Proteomes" id="UP000557566">
    <property type="component" value="Unassembled WGS sequence"/>
</dbReference>
<dbReference type="OrthoDB" id="3050608at2759"/>
<name>A0A8H4PTJ5_9HYPO</name>
<evidence type="ECO:0000313" key="2">
    <source>
        <dbReference type="EMBL" id="KAF4510188.1"/>
    </source>
</evidence>
<feature type="region of interest" description="Disordered" evidence="1">
    <location>
        <begin position="1"/>
        <end position="110"/>
    </location>
</feature>
<evidence type="ECO:0000256" key="1">
    <source>
        <dbReference type="SAM" id="MobiDB-lite"/>
    </source>
</evidence>
<feature type="compositionally biased region" description="Basic and acidic residues" evidence="1">
    <location>
        <begin position="77"/>
        <end position="92"/>
    </location>
</feature>
<evidence type="ECO:0000313" key="3">
    <source>
        <dbReference type="Proteomes" id="UP000557566"/>
    </source>
</evidence>
<dbReference type="AlphaFoldDB" id="A0A8H4PTJ5"/>
<proteinExistence type="predicted"/>
<comment type="caution">
    <text evidence="2">The sequence shown here is derived from an EMBL/GenBank/DDBJ whole genome shotgun (WGS) entry which is preliminary data.</text>
</comment>
<gene>
    <name evidence="2" type="ORF">G6O67_002098</name>
</gene>
<protein>
    <submittedName>
        <fullName evidence="2">Uncharacterized protein</fullName>
    </submittedName>
</protein>
<dbReference type="PANTHER" id="PTHR40462:SF1">
    <property type="entry name" value="EXPRESSED PROTEIN"/>
    <property type="match status" value="1"/>
</dbReference>
<feature type="compositionally biased region" description="Basic and acidic residues" evidence="1">
    <location>
        <begin position="100"/>
        <end position="110"/>
    </location>
</feature>
<dbReference type="PANTHER" id="PTHR40462">
    <property type="entry name" value="CHROMOSOME 1, WHOLE GENOME SHOTGUN SEQUENCE"/>
    <property type="match status" value="1"/>
</dbReference>
<keyword evidence="3" id="KW-1185">Reference proteome</keyword>